<dbReference type="Proteomes" id="UP000824219">
    <property type="component" value="Linkage Group LG05"/>
</dbReference>
<comment type="caution">
    <text evidence="11">The sequence shown here is derived from an EMBL/GenBank/DDBJ whole genome shotgun (WGS) entry which is preliminary data.</text>
</comment>
<dbReference type="AlphaFoldDB" id="A0A9D3SUD4"/>
<reference evidence="11 12" key="1">
    <citation type="submission" date="2021-06" db="EMBL/GenBank/DDBJ databases">
        <title>Chromosome-level genome assembly of the red-tail catfish (Hemibagrus wyckioides).</title>
        <authorList>
            <person name="Shao F."/>
        </authorList>
    </citation>
    <scope>NUCLEOTIDE SEQUENCE [LARGE SCALE GENOMIC DNA]</scope>
    <source>
        <strain evidence="11">EC202008001</strain>
        <tissue evidence="11">Blood</tissue>
    </source>
</reference>
<dbReference type="InterPro" id="IPR019323">
    <property type="entry name" value="ELKS/CAST"/>
</dbReference>
<sequence>MYSSAQSVGHAEASPMHSPNLHSSPRISHRRVNAGRRGSECGGGRKTLSMENIQSLNAAYAASGPVYVSDHEALASTAYPKGTMTLGRSTSRGKSAIMGSTPNISSSLGHLHLDSLAYGDHGAMYLLPQHQWPSSPLLRQAVRSVARREGNPLIEHLRELQMDNTMLRKELDVRDSTLGSSVNSIKTFWSPELKKKRGIRKDSVAKTSMVKEKMSVMKDKNQMTIQDLQDELCTQRDLNELLQQENSAGSSGSPPDCFPYLELNEDNFHYLQAENEQQTKELFLLRKTLEEMELRMKKQKQTLSVRDESIKKLLDILQEKGPTRSGLPDEDGLRVCRAEDMLGHLGDIQELKEKENKHVREELHRRNQQTDPPKSKAIHSVIDMKSTSHPFYFDPDVIWQDTKISSLERNIRELEDEIQMLKTNSFLNTDNKDERLKQSDVYKNHSKFMKSKDRFKSPVCLATQQVTTCSLNQTYLLPQQQKISEQMKIDQLKQDLSKKESEMLALQTQLETLTNQNSDCKQHIEVLKESITAKEQRATIMQTEVDALRLRLEEKESFLNKKSKQLQDLTDEKGILTGEIRDLKDMLEVKERKIVVLQKKIENLQDQLKDKDKQLACLRDRVKSLQTDSSNTDTALATLEEALSEKERVIEQLREKKEKEEWEKQGEIEVCKKENKELKDKIACLQAQLLEKESLLHGKSLAIEREESSQMNSEISERLKVLEKEVTFHKEESGKSKAEVDRLLGVLRELESERTEKDKTISELERQVKEWSNKTLSSAKPPQMGDSRSPHAAEAHITQASAQETAEKIKELEKALRESMNTSTHREALWVQEEQAHALAQRQLEDLMAALEKTRQELDVTKQQLSSTQNSLAERETHLSSMRQERRKQLEEILEMKQQALLAAISEKDANIALLELSAPKKKTSQEEVMALKREKDRLMYQLKQQTQNHQEDCPLTTILNLSNLSHLSRMMKKASGHDYWYGLDCCSCSVQKEGSGQKSNR</sequence>
<evidence type="ECO:0000256" key="7">
    <source>
        <dbReference type="ARBA" id="ARBA00023273"/>
    </source>
</evidence>
<evidence type="ECO:0000256" key="8">
    <source>
        <dbReference type="ARBA" id="ARBA00034106"/>
    </source>
</evidence>
<dbReference type="GO" id="GO:0048788">
    <property type="term" value="C:cytoskeleton of presynaptic active zone"/>
    <property type="evidence" value="ECO:0007669"/>
    <property type="project" value="TreeGrafter"/>
</dbReference>
<accession>A0A9D3SUD4</accession>
<keyword evidence="5 9" id="KW-0175">Coiled coil</keyword>
<evidence type="ECO:0000256" key="4">
    <source>
        <dbReference type="ARBA" id="ARBA00023018"/>
    </source>
</evidence>
<dbReference type="PANTHER" id="PTHR18861:SF3">
    <property type="entry name" value="ERC PROTEIN 2"/>
    <property type="match status" value="1"/>
</dbReference>
<dbReference type="Pfam" id="PF10174">
    <property type="entry name" value="Cast"/>
    <property type="match status" value="2"/>
</dbReference>
<evidence type="ECO:0000256" key="10">
    <source>
        <dbReference type="SAM" id="MobiDB-lite"/>
    </source>
</evidence>
<feature type="region of interest" description="Disordered" evidence="10">
    <location>
        <begin position="1"/>
        <end position="46"/>
    </location>
</feature>
<evidence type="ECO:0000256" key="1">
    <source>
        <dbReference type="ARBA" id="ARBA00004245"/>
    </source>
</evidence>
<feature type="coiled-coil region" evidence="9">
    <location>
        <begin position="275"/>
        <end position="302"/>
    </location>
</feature>
<evidence type="ECO:0000256" key="9">
    <source>
        <dbReference type="SAM" id="Coils"/>
    </source>
</evidence>
<evidence type="ECO:0000313" key="12">
    <source>
        <dbReference type="Proteomes" id="UP000824219"/>
    </source>
</evidence>
<dbReference type="EMBL" id="JAHKSW010000005">
    <property type="protein sequence ID" value="KAG7332254.1"/>
    <property type="molecule type" value="Genomic_DNA"/>
</dbReference>
<evidence type="ECO:0008006" key="13">
    <source>
        <dbReference type="Google" id="ProtNLM"/>
    </source>
</evidence>
<dbReference type="GO" id="GO:0007274">
    <property type="term" value="P:neuromuscular synaptic transmission"/>
    <property type="evidence" value="ECO:0007669"/>
    <property type="project" value="TreeGrafter"/>
</dbReference>
<evidence type="ECO:0000256" key="3">
    <source>
        <dbReference type="ARBA" id="ARBA00022553"/>
    </source>
</evidence>
<evidence type="ECO:0000256" key="5">
    <source>
        <dbReference type="ARBA" id="ARBA00023054"/>
    </source>
</evidence>
<dbReference type="GO" id="GO:0030424">
    <property type="term" value="C:axon"/>
    <property type="evidence" value="ECO:0007669"/>
    <property type="project" value="UniProtKB-SubCell"/>
</dbReference>
<keyword evidence="6" id="KW-0206">Cytoskeleton</keyword>
<feature type="region of interest" description="Disordered" evidence="10">
    <location>
        <begin position="771"/>
        <end position="804"/>
    </location>
</feature>
<dbReference type="PANTHER" id="PTHR18861">
    <property type="entry name" value="ELKS/RAB6-INTERACTING/CAST PROTEIN"/>
    <property type="match status" value="1"/>
</dbReference>
<keyword evidence="7" id="KW-0966">Cell projection</keyword>
<name>A0A9D3SUD4_9TELE</name>
<proteinExistence type="predicted"/>
<dbReference type="GO" id="GO:0098882">
    <property type="term" value="F:structural constituent of presynaptic active zone"/>
    <property type="evidence" value="ECO:0007669"/>
    <property type="project" value="TreeGrafter"/>
</dbReference>
<keyword evidence="3" id="KW-0597">Phosphoprotein</keyword>
<gene>
    <name evidence="11" type="ORF">KOW79_004088</name>
</gene>
<keyword evidence="4" id="KW-0770">Synapse</keyword>
<evidence type="ECO:0000313" key="11">
    <source>
        <dbReference type="EMBL" id="KAG7332254.1"/>
    </source>
</evidence>
<keyword evidence="2" id="KW-0963">Cytoplasm</keyword>
<keyword evidence="12" id="KW-1185">Reference proteome</keyword>
<organism evidence="11 12">
    <name type="scientific">Hemibagrus wyckioides</name>
    <dbReference type="NCBI Taxonomy" id="337641"/>
    <lineage>
        <taxon>Eukaryota</taxon>
        <taxon>Metazoa</taxon>
        <taxon>Chordata</taxon>
        <taxon>Craniata</taxon>
        <taxon>Vertebrata</taxon>
        <taxon>Euteleostomi</taxon>
        <taxon>Actinopterygii</taxon>
        <taxon>Neopterygii</taxon>
        <taxon>Teleostei</taxon>
        <taxon>Ostariophysi</taxon>
        <taxon>Siluriformes</taxon>
        <taxon>Bagridae</taxon>
        <taxon>Hemibagrus</taxon>
    </lineage>
</organism>
<feature type="coiled-coil region" evidence="9">
    <location>
        <begin position="397"/>
        <end position="424"/>
    </location>
</feature>
<evidence type="ECO:0000256" key="6">
    <source>
        <dbReference type="ARBA" id="ARBA00023212"/>
    </source>
</evidence>
<comment type="subcellular location">
    <subcellularLocation>
        <location evidence="1">Cytoplasm</location>
        <location evidence="1">Cytoskeleton</location>
    </subcellularLocation>
    <subcellularLocation>
        <location evidence="8">Presynapse</location>
    </subcellularLocation>
</comment>
<dbReference type="GO" id="GO:0048167">
    <property type="term" value="P:regulation of synaptic plasticity"/>
    <property type="evidence" value="ECO:0007669"/>
    <property type="project" value="TreeGrafter"/>
</dbReference>
<dbReference type="OrthoDB" id="2019763at2759"/>
<dbReference type="Gene3D" id="1.10.287.1490">
    <property type="match status" value="1"/>
</dbReference>
<evidence type="ECO:0000256" key="2">
    <source>
        <dbReference type="ARBA" id="ARBA00022490"/>
    </source>
</evidence>
<protein>
    <recommendedName>
        <fullName evidence="13">ELKS/RAB6-interacting/CAST family member 2</fullName>
    </recommendedName>
</protein>